<name>A7HKH6_FERNB</name>
<dbReference type="InterPro" id="IPR032710">
    <property type="entry name" value="NTF2-like_dom_sf"/>
</dbReference>
<dbReference type="Gene3D" id="3.10.450.50">
    <property type="match status" value="1"/>
</dbReference>
<keyword evidence="4" id="KW-1185">Reference proteome</keyword>
<dbReference type="EMBL" id="CP000771">
    <property type="protein sequence ID" value="ABS60409.1"/>
    <property type="molecule type" value="Genomic_DNA"/>
</dbReference>
<dbReference type="InterPro" id="IPR037401">
    <property type="entry name" value="SnoaL-like"/>
</dbReference>
<dbReference type="HOGENOM" id="CLU_1683937_0_0_0"/>
<feature type="coiled-coil region" evidence="1">
    <location>
        <begin position="60"/>
        <end position="87"/>
    </location>
</feature>
<evidence type="ECO:0000313" key="4">
    <source>
        <dbReference type="Proteomes" id="UP000002415"/>
    </source>
</evidence>
<proteinExistence type="predicted"/>
<protein>
    <recommendedName>
        <fullName evidence="2">SnoaL-like domain-containing protein</fullName>
    </recommendedName>
</protein>
<dbReference type="Proteomes" id="UP000002415">
    <property type="component" value="Chromosome"/>
</dbReference>
<dbReference type="AlphaFoldDB" id="A7HKH6"/>
<dbReference type="eggNOG" id="COG3631">
    <property type="taxonomic scope" value="Bacteria"/>
</dbReference>
<gene>
    <name evidence="3" type="ordered locus">Fnod_0546</name>
</gene>
<feature type="domain" description="SnoaL-like" evidence="2">
    <location>
        <begin position="31"/>
        <end position="125"/>
    </location>
</feature>
<evidence type="ECO:0000259" key="2">
    <source>
        <dbReference type="Pfam" id="PF12680"/>
    </source>
</evidence>
<dbReference type="STRING" id="381764.Fnod_0546"/>
<dbReference type="Pfam" id="PF12680">
    <property type="entry name" value="SnoaL_2"/>
    <property type="match status" value="1"/>
</dbReference>
<reference evidence="3 4" key="2">
    <citation type="journal article" date="2009" name="Proc. Natl. Acad. Sci. U.S.A.">
        <title>On the chimeric nature, thermophilic origin, and phylogenetic placement of the Thermotogales.</title>
        <authorList>
            <person name="Zhaxybayeva O."/>
            <person name="Swithers K.S."/>
            <person name="Lapierre P."/>
            <person name="Fournier G.P."/>
            <person name="Bickhart D.M."/>
            <person name="DeBoy R.T."/>
            <person name="Nelson K.E."/>
            <person name="Nesbo C.L."/>
            <person name="Doolittle W.F."/>
            <person name="Gogarten J.P."/>
            <person name="Noll K.M."/>
        </authorList>
    </citation>
    <scope>NUCLEOTIDE SEQUENCE [LARGE SCALE GENOMIC DNA]</scope>
    <source>
        <strain evidence="4">ATCC 35602 / DSM 5306 / Rt17-B1</strain>
    </source>
</reference>
<dbReference type="OrthoDB" id="369654at2"/>
<organism evidence="3 4">
    <name type="scientific">Fervidobacterium nodosum (strain ATCC 35602 / DSM 5306 / Rt17-B1)</name>
    <dbReference type="NCBI Taxonomy" id="381764"/>
    <lineage>
        <taxon>Bacteria</taxon>
        <taxon>Thermotogati</taxon>
        <taxon>Thermotogota</taxon>
        <taxon>Thermotogae</taxon>
        <taxon>Thermotogales</taxon>
        <taxon>Fervidobacteriaceae</taxon>
        <taxon>Fervidobacterium</taxon>
    </lineage>
</organism>
<reference evidence="3 4" key="1">
    <citation type="submission" date="2007-07" db="EMBL/GenBank/DDBJ databases">
        <title>Complete sequence of Fervidobacterium nodosum Rt17-B1.</title>
        <authorList>
            <consortium name="US DOE Joint Genome Institute"/>
            <person name="Copeland A."/>
            <person name="Lucas S."/>
            <person name="Lapidus A."/>
            <person name="Barry K."/>
            <person name="Glavina del Rio T."/>
            <person name="Dalin E."/>
            <person name="Tice H."/>
            <person name="Pitluck S."/>
            <person name="Saunders E."/>
            <person name="Brettin T."/>
            <person name="Bruce D."/>
            <person name="Detter J.C."/>
            <person name="Han C."/>
            <person name="Schmutz J."/>
            <person name="Larimer F."/>
            <person name="Land M."/>
            <person name="Hauser L."/>
            <person name="Kyrpides N."/>
            <person name="Mikhailova N."/>
            <person name="Nelson K."/>
            <person name="Gogarten J.P."/>
            <person name="Noll K."/>
            <person name="Richardson P."/>
        </authorList>
    </citation>
    <scope>NUCLEOTIDE SEQUENCE [LARGE SCALE GENOMIC DNA]</scope>
    <source>
        <strain evidence="4">ATCC 35602 / DSM 5306 / Rt17-B1</strain>
    </source>
</reference>
<evidence type="ECO:0000256" key="1">
    <source>
        <dbReference type="SAM" id="Coils"/>
    </source>
</evidence>
<dbReference type="KEGG" id="fno:Fnod_0546"/>
<evidence type="ECO:0000313" key="3">
    <source>
        <dbReference type="EMBL" id="ABS60409.1"/>
    </source>
</evidence>
<dbReference type="SUPFAM" id="SSF54427">
    <property type="entry name" value="NTF2-like"/>
    <property type="match status" value="1"/>
</dbReference>
<sequence>MIENSEEKKYSKYNIESLEQLIELWEKTYNEQGKLDWSHLLPYYADDIVFRDSIQEIHGIDEFKAMVERLTKRSQELRMKIVNAVKEGNLIFVEWEMTILFKKTRKSVVYGASRLILNDEGKIASQRDYYDLWGDIFDNIPGFNKLYRKFMRRVFG</sequence>
<dbReference type="RefSeq" id="WP_011993728.1">
    <property type="nucleotide sequence ID" value="NC_009718.1"/>
</dbReference>
<accession>A7HKH6</accession>
<keyword evidence="1" id="KW-0175">Coiled coil</keyword>